<protein>
    <submittedName>
        <fullName evidence="1">Uncharacterized protein</fullName>
    </submittedName>
</protein>
<gene>
    <name evidence="1" type="ORF">DERF_014620</name>
</gene>
<dbReference type="Proteomes" id="UP000790347">
    <property type="component" value="Unassembled WGS sequence"/>
</dbReference>
<evidence type="ECO:0000313" key="1">
    <source>
        <dbReference type="EMBL" id="KAH9493893.1"/>
    </source>
</evidence>
<comment type="caution">
    <text evidence="1">The sequence shown here is derived from an EMBL/GenBank/DDBJ whole genome shotgun (WGS) entry which is preliminary data.</text>
</comment>
<reference evidence="1" key="2">
    <citation type="journal article" date="2022" name="Res Sq">
        <title>Comparative Genomics Reveals Insights into the Divergent Evolution of Astigmatic Mites and Household Pest Adaptations.</title>
        <authorList>
            <person name="Xiong Q."/>
            <person name="Wan A.T.-Y."/>
            <person name="Liu X.-Y."/>
            <person name="Fung C.S.-H."/>
            <person name="Xiao X."/>
            <person name="Malainual N."/>
            <person name="Hou J."/>
            <person name="Wang L."/>
            <person name="Wang M."/>
            <person name="Yang K."/>
            <person name="Cui Y."/>
            <person name="Leung E."/>
            <person name="Nong W."/>
            <person name="Shin S.-K."/>
            <person name="Au S."/>
            <person name="Jeong K.Y."/>
            <person name="Chew F.T."/>
            <person name="Hui J."/>
            <person name="Leung T.F."/>
            <person name="Tungtrongchitr A."/>
            <person name="Zhong N."/>
            <person name="Liu Z."/>
            <person name="Tsui S."/>
        </authorList>
    </citation>
    <scope>NUCLEOTIDE SEQUENCE</scope>
    <source>
        <strain evidence="1">Derf</strain>
        <tissue evidence="1">Whole organism</tissue>
    </source>
</reference>
<organism evidence="1 2">
    <name type="scientific">Dermatophagoides farinae</name>
    <name type="common">American house dust mite</name>
    <dbReference type="NCBI Taxonomy" id="6954"/>
    <lineage>
        <taxon>Eukaryota</taxon>
        <taxon>Metazoa</taxon>
        <taxon>Ecdysozoa</taxon>
        <taxon>Arthropoda</taxon>
        <taxon>Chelicerata</taxon>
        <taxon>Arachnida</taxon>
        <taxon>Acari</taxon>
        <taxon>Acariformes</taxon>
        <taxon>Sarcoptiformes</taxon>
        <taxon>Astigmata</taxon>
        <taxon>Psoroptidia</taxon>
        <taxon>Analgoidea</taxon>
        <taxon>Pyroglyphidae</taxon>
        <taxon>Dermatophagoidinae</taxon>
        <taxon>Dermatophagoides</taxon>
    </lineage>
</organism>
<name>A0A922HIT9_DERFA</name>
<accession>A0A922HIT9</accession>
<dbReference type="EMBL" id="ASGP02000008">
    <property type="protein sequence ID" value="KAH9493893.1"/>
    <property type="molecule type" value="Genomic_DNA"/>
</dbReference>
<sequence length="96" mass="11049">MSILIYPTMAINVSILTKIHNSKESKSTELNILTNHKFQSKRSEDKPNQIMKITAKKGGRSLLHYWHYHNEISNNNHDPGTGLGSSFSKSIHIYYY</sequence>
<dbReference type="AlphaFoldDB" id="A0A922HIT9"/>
<keyword evidence="2" id="KW-1185">Reference proteome</keyword>
<reference evidence="1" key="1">
    <citation type="submission" date="2013-05" db="EMBL/GenBank/DDBJ databases">
        <authorList>
            <person name="Yim A.K.Y."/>
            <person name="Chan T.F."/>
            <person name="Ji K.M."/>
            <person name="Liu X.Y."/>
            <person name="Zhou J.W."/>
            <person name="Li R.Q."/>
            <person name="Yang K.Y."/>
            <person name="Li J."/>
            <person name="Li M."/>
            <person name="Law P.T.W."/>
            <person name="Wu Y.L."/>
            <person name="Cai Z.L."/>
            <person name="Qin H."/>
            <person name="Bao Y."/>
            <person name="Leung R.K.K."/>
            <person name="Ng P.K.S."/>
            <person name="Zou J."/>
            <person name="Zhong X.J."/>
            <person name="Ran P.X."/>
            <person name="Zhong N.S."/>
            <person name="Liu Z.G."/>
            <person name="Tsui S.K.W."/>
        </authorList>
    </citation>
    <scope>NUCLEOTIDE SEQUENCE</scope>
    <source>
        <strain evidence="1">Derf</strain>
        <tissue evidence="1">Whole organism</tissue>
    </source>
</reference>
<evidence type="ECO:0000313" key="2">
    <source>
        <dbReference type="Proteomes" id="UP000790347"/>
    </source>
</evidence>
<proteinExistence type="predicted"/>